<dbReference type="OrthoDB" id="266264at2759"/>
<keyword evidence="3" id="KW-1185">Reference proteome</keyword>
<dbReference type="Proteomes" id="UP000283634">
    <property type="component" value="Unassembled WGS sequence"/>
</dbReference>
<proteinExistence type="predicted"/>
<feature type="compositionally biased region" description="Polar residues" evidence="1">
    <location>
        <begin position="683"/>
        <end position="695"/>
    </location>
</feature>
<comment type="caution">
    <text evidence="2">The sequence shown here is derived from an EMBL/GenBank/DDBJ whole genome shotgun (WGS) entry which is preliminary data.</text>
</comment>
<dbReference type="EMBL" id="MKGL01000113">
    <property type="protein sequence ID" value="RNF06276.1"/>
    <property type="molecule type" value="Genomic_DNA"/>
</dbReference>
<feature type="region of interest" description="Disordered" evidence="1">
    <location>
        <begin position="677"/>
        <end position="702"/>
    </location>
</feature>
<protein>
    <submittedName>
        <fullName evidence="2">Uncharacterized protein</fullName>
    </submittedName>
</protein>
<sequence length="1254" mass="138829">MGSGISVFSTKGIASKSNAPQMNVSQADRNWEVFIGALNEWKKRHRTSPGTLECMASGYTSLAEYQRIGVTFKQLVDRLNARRTYSQQMWTSDMNSVQLLLDTSPLQVTLDVVKENMPFLFYSSKSVPFNVMLEIILSSAAGLSCGALSTYTSLKMLDEMCYEIDKSLSTTLKSTVACLKECLDLFPVDIVSAKNDYYNCSEPILAPFISCLAATSRKFNFFVSLEERVKMLSDVKSFSSPEELINAIRCISSLISELLACFTFRVLLHIARFIHAVPGLRKTDEERDNGANKKSSLNGVGLDLRGLAEHVISVCKGFEKLPGDGFTNCRRHYPHVFAFSDYFLQWTESEGRPPTITVVVNALLKQMFLFAGGLRSIAADEKVFRLKSLQGDNALNKHSLRLKQPNMPAMSTSAYRSNDALLTEDILLTSALRVDVVSWATVIVKLLRLPSDVRGPTDTVTNAVMGANILRTLYQYMGLLPFGAFCPRNILRWIDIFPLYTLNEEAIRTILFLYSRVAEQETRIMRPIDRSDALRSVMRAVKGIERAVVRNATTKVVADIIVPEFDSETPLSSDNDFQRSRCGMMYESLTENCISKMRPPVDITDCAKLTFIPQLLAHVSPYILSKVADVLSAAQIMELASRAGALVRWSSAANLKDPQKGDVLYVEALVEAGQGDGKRKNIARQNATNEPSLPQSAFGDPISRSMRDSFTSTLHKNRSSKNLVKNTSGKVTYRWAIIWSLQVRDDEHVIIFGGNVEIPSGFSPISINLVGHCVPLFIRPGSEEVFWTNPDFEYNLDNVRLHLLPFTIGWLLGNGVANEVPFGIRIAPLAFHFIAFVLNFNASLKELPEEMGNLTLVYEDLFTQFKEINKTRMGRMFDDFSDDGTSAETHDSPSPTDLVANIIMNLDKDKANSLRFWDEVARGFKFTALGHSPLLKNCCSRVVQNVLCGLSSVDETYKGGFGWENYFVFLPLPQLADLPYGDHVARIMRKCLKDDFVGEEVRRLLMFFTGQSRLPASPLTNCIFLIFEPASVLPADGGHKSDVTDNSSLQMLPMLWQGHHVLELPSSLEAVLVGSRVTDTSPEAYAAAWLGRSPEKQSSALETFKSILKEKLHATARDVDMQSGRGGGGRRHPQQRRTDSKSMGSSIAVPKNEKQEPEGSASGGPSRRTTSASLVNVTSNGNATDTPKNSRDIARLGTAPPVSIQKEVVVTSTRNDMNDADDMDKTPVIVSKVPPSLFLGLTKTSGSPPSNATV</sequence>
<organism evidence="2 3">
    <name type="scientific">Trypanosoma rangeli</name>
    <dbReference type="NCBI Taxonomy" id="5698"/>
    <lineage>
        <taxon>Eukaryota</taxon>
        <taxon>Discoba</taxon>
        <taxon>Euglenozoa</taxon>
        <taxon>Kinetoplastea</taxon>
        <taxon>Metakinetoplastina</taxon>
        <taxon>Trypanosomatida</taxon>
        <taxon>Trypanosomatidae</taxon>
        <taxon>Trypanosoma</taxon>
        <taxon>Herpetosoma</taxon>
    </lineage>
</organism>
<evidence type="ECO:0000313" key="2">
    <source>
        <dbReference type="EMBL" id="RNF06276.1"/>
    </source>
</evidence>
<dbReference type="AlphaFoldDB" id="A0A3R7RL08"/>
<feature type="region of interest" description="Disordered" evidence="1">
    <location>
        <begin position="1115"/>
        <end position="1200"/>
    </location>
</feature>
<dbReference type="RefSeq" id="XP_029239169.1">
    <property type="nucleotide sequence ID" value="XM_029381091.1"/>
</dbReference>
<dbReference type="GeneID" id="40328086"/>
<feature type="compositionally biased region" description="Polar residues" evidence="1">
    <location>
        <begin position="1167"/>
        <end position="1187"/>
    </location>
</feature>
<name>A0A3R7RL08_TRYRA</name>
<evidence type="ECO:0000256" key="1">
    <source>
        <dbReference type="SAM" id="MobiDB-lite"/>
    </source>
</evidence>
<reference evidence="2 3" key="1">
    <citation type="journal article" date="2018" name="BMC Genomics">
        <title>Genomic comparison of Trypanosoma conorhini and Trypanosoma rangeli to Trypanosoma cruzi strains of high and low virulence.</title>
        <authorList>
            <person name="Bradwell K.R."/>
            <person name="Koparde V.N."/>
            <person name="Matveyev A.V."/>
            <person name="Serrano M.G."/>
            <person name="Alves J.M."/>
            <person name="Parikh H."/>
            <person name="Huang B."/>
            <person name="Lee V."/>
            <person name="Espinosa-Alvarez O."/>
            <person name="Ortiz P.A."/>
            <person name="Costa-Martins A.G."/>
            <person name="Teixeira M.M."/>
            <person name="Buck G.A."/>
        </authorList>
    </citation>
    <scope>NUCLEOTIDE SEQUENCE [LARGE SCALE GENOMIC DNA]</scope>
    <source>
        <strain evidence="2 3">AM80</strain>
    </source>
</reference>
<accession>A0A3R7RL08</accession>
<gene>
    <name evidence="2" type="ORF">TraAM80_04153</name>
</gene>
<evidence type="ECO:0000313" key="3">
    <source>
        <dbReference type="Proteomes" id="UP000283634"/>
    </source>
</evidence>